<dbReference type="CDD" id="cd07093">
    <property type="entry name" value="ALDH_F8_HMSADH"/>
    <property type="match status" value="1"/>
</dbReference>
<dbReference type="InterPro" id="IPR015590">
    <property type="entry name" value="Aldehyde_DH_dom"/>
</dbReference>
<proteinExistence type="inferred from homology"/>
<organism evidence="7 8">
    <name type="scientific">Acropora cervicornis</name>
    <name type="common">Staghorn coral</name>
    <dbReference type="NCBI Taxonomy" id="6130"/>
    <lineage>
        <taxon>Eukaryota</taxon>
        <taxon>Metazoa</taxon>
        <taxon>Cnidaria</taxon>
        <taxon>Anthozoa</taxon>
        <taxon>Hexacorallia</taxon>
        <taxon>Scleractinia</taxon>
        <taxon>Astrocoeniina</taxon>
        <taxon>Acroporidae</taxon>
        <taxon>Acropora</taxon>
    </lineage>
</organism>
<name>A0AAD9V3T4_ACRCE</name>
<dbReference type="InterPro" id="IPR029510">
    <property type="entry name" value="Ald_DH_CS_GLU"/>
</dbReference>
<keyword evidence="3" id="KW-0520">NAD</keyword>
<keyword evidence="2 5" id="KW-0560">Oxidoreductase</keyword>
<comment type="caution">
    <text evidence="7">The sequence shown here is derived from an EMBL/GenBank/DDBJ whole genome shotgun (WGS) entry which is preliminary data.</text>
</comment>
<dbReference type="GO" id="GO:0016620">
    <property type="term" value="F:oxidoreductase activity, acting on the aldehyde or oxo group of donors, NAD or NADP as acceptor"/>
    <property type="evidence" value="ECO:0007669"/>
    <property type="project" value="InterPro"/>
</dbReference>
<dbReference type="PROSITE" id="PS00687">
    <property type="entry name" value="ALDEHYDE_DEHYDR_GLU"/>
    <property type="match status" value="1"/>
</dbReference>
<evidence type="ECO:0000256" key="4">
    <source>
        <dbReference type="PROSITE-ProRule" id="PRU10007"/>
    </source>
</evidence>
<comment type="similarity">
    <text evidence="1 5">Belongs to the aldehyde dehydrogenase family.</text>
</comment>
<accession>A0AAD9V3T4</accession>
<dbReference type="PANTHER" id="PTHR43720:SF2">
    <property type="entry name" value="2-AMINOMUCONIC SEMIALDEHYDE DEHYDROGENASE"/>
    <property type="match status" value="1"/>
</dbReference>
<sequence>MAHDMLVLDNFINGEFVPCGAHIDSYDPSTGNVYCKVPDSGKEEVDLAVKAAKEAFESWSVTTAEFRAEIMMKIADLIQSRLDEFAEAESKDQGKPVLLAKTVDIPRACLNFRFFASMIINASSLNHSNVLEKVGAVNYCIRCPVGVAGLISPWNLPIYLLTFKIAPAIAAGNTVVCKPSEMTSVTAWMMAKLLNEAGLPPGVCNLVFGRGPKAGSAIVQHPDVPLISFTGSTATGQAITQMSAPFFKKLSLELGGKNAAVIFDDADLEKCISTTVRELKVGSPRDVATNIGALISKEHLAKKVQHLQPIVTDNVSVLGYIKLAVEEGGTIECGEGKDTPLDIPSPHTEGYFMQPTVITGLDDSTRCMQEEIFGPVVSIVPFDSEEEVIKRANGVKYGLAAVVWSENLSRAHRVSQKLQVGTVWCNCWLVRDLNMPFGGFKASGIGRDGAKDSYEFYTEAKTICIKM</sequence>
<reference evidence="7" key="2">
    <citation type="journal article" date="2023" name="Science">
        <title>Genomic signatures of disease resistance in endangered staghorn corals.</title>
        <authorList>
            <person name="Vollmer S.V."/>
            <person name="Selwyn J.D."/>
            <person name="Despard B.A."/>
            <person name="Roesel C.L."/>
        </authorList>
    </citation>
    <scope>NUCLEOTIDE SEQUENCE</scope>
    <source>
        <strain evidence="7">K2</strain>
    </source>
</reference>
<dbReference type="Pfam" id="PF00171">
    <property type="entry name" value="Aldedh"/>
    <property type="match status" value="1"/>
</dbReference>
<dbReference type="Gene3D" id="3.40.605.10">
    <property type="entry name" value="Aldehyde Dehydrogenase, Chain A, domain 1"/>
    <property type="match status" value="2"/>
</dbReference>
<gene>
    <name evidence="7" type="ORF">P5673_017188</name>
</gene>
<dbReference type="InterPro" id="IPR016161">
    <property type="entry name" value="Ald_DH/histidinol_DH"/>
</dbReference>
<dbReference type="SUPFAM" id="SSF53720">
    <property type="entry name" value="ALDH-like"/>
    <property type="match status" value="1"/>
</dbReference>
<dbReference type="FunFam" id="3.40.605.10:FF:000001">
    <property type="entry name" value="Aldehyde dehydrogenase 1"/>
    <property type="match status" value="1"/>
</dbReference>
<evidence type="ECO:0000256" key="3">
    <source>
        <dbReference type="ARBA" id="ARBA00023027"/>
    </source>
</evidence>
<protein>
    <submittedName>
        <fullName evidence="7">2-aminomuconic semialdehyde dehydrogenase</fullName>
    </submittedName>
</protein>
<evidence type="ECO:0000256" key="5">
    <source>
        <dbReference type="RuleBase" id="RU003345"/>
    </source>
</evidence>
<dbReference type="AlphaFoldDB" id="A0AAD9V3T4"/>
<dbReference type="InterPro" id="IPR016163">
    <property type="entry name" value="Ald_DH_C"/>
</dbReference>
<evidence type="ECO:0000256" key="1">
    <source>
        <dbReference type="ARBA" id="ARBA00009986"/>
    </source>
</evidence>
<evidence type="ECO:0000313" key="8">
    <source>
        <dbReference type="Proteomes" id="UP001249851"/>
    </source>
</evidence>
<reference evidence="7" key="1">
    <citation type="journal article" date="2023" name="G3 (Bethesda)">
        <title>Whole genome assembly and annotation of the endangered Caribbean coral Acropora cervicornis.</title>
        <authorList>
            <person name="Selwyn J.D."/>
            <person name="Vollmer S.V."/>
        </authorList>
    </citation>
    <scope>NUCLEOTIDE SEQUENCE</scope>
    <source>
        <strain evidence="7">K2</strain>
    </source>
</reference>
<feature type="domain" description="Aldehyde dehydrogenase" evidence="6">
    <location>
        <begin position="22"/>
        <end position="277"/>
    </location>
</feature>
<evidence type="ECO:0000259" key="6">
    <source>
        <dbReference type="Pfam" id="PF00171"/>
    </source>
</evidence>
<dbReference type="InterPro" id="IPR016162">
    <property type="entry name" value="Ald_DH_N"/>
</dbReference>
<feature type="active site" evidence="4">
    <location>
        <position position="253"/>
    </location>
</feature>
<keyword evidence="8" id="KW-1185">Reference proteome</keyword>
<dbReference type="EMBL" id="JARQWQ010000037">
    <property type="protein sequence ID" value="KAK2560208.1"/>
    <property type="molecule type" value="Genomic_DNA"/>
</dbReference>
<evidence type="ECO:0000313" key="7">
    <source>
        <dbReference type="EMBL" id="KAK2560208.1"/>
    </source>
</evidence>
<dbReference type="PANTHER" id="PTHR43720">
    <property type="entry name" value="2-AMINOMUCONIC SEMIALDEHYDE DEHYDROGENASE"/>
    <property type="match status" value="1"/>
</dbReference>
<dbReference type="Proteomes" id="UP001249851">
    <property type="component" value="Unassembled WGS sequence"/>
</dbReference>
<evidence type="ECO:0000256" key="2">
    <source>
        <dbReference type="ARBA" id="ARBA00023002"/>
    </source>
</evidence>
<dbReference type="Gene3D" id="3.40.309.10">
    <property type="entry name" value="Aldehyde Dehydrogenase, Chain A, domain 2"/>
    <property type="match status" value="1"/>
</dbReference>